<dbReference type="PANTHER" id="PTHR45712">
    <property type="entry name" value="AGAP008170-PA"/>
    <property type="match status" value="1"/>
</dbReference>
<name>A0A182SYA2_9DIPT</name>
<organism evidence="3 4">
    <name type="scientific">Anopheles maculatus</name>
    <dbReference type="NCBI Taxonomy" id="74869"/>
    <lineage>
        <taxon>Eukaryota</taxon>
        <taxon>Metazoa</taxon>
        <taxon>Ecdysozoa</taxon>
        <taxon>Arthropoda</taxon>
        <taxon>Hexapoda</taxon>
        <taxon>Insecta</taxon>
        <taxon>Pterygota</taxon>
        <taxon>Neoptera</taxon>
        <taxon>Endopterygota</taxon>
        <taxon>Diptera</taxon>
        <taxon>Nematocera</taxon>
        <taxon>Culicoidea</taxon>
        <taxon>Culicidae</taxon>
        <taxon>Anophelinae</taxon>
        <taxon>Anopheles</taxon>
        <taxon>Anopheles maculatus group</taxon>
    </lineage>
</organism>
<dbReference type="GO" id="GO:0005615">
    <property type="term" value="C:extracellular space"/>
    <property type="evidence" value="ECO:0007669"/>
    <property type="project" value="TreeGrafter"/>
</dbReference>
<dbReference type="Pfam" id="PF13855">
    <property type="entry name" value="LRR_8"/>
    <property type="match status" value="1"/>
</dbReference>
<keyword evidence="2" id="KW-0677">Repeat</keyword>
<dbReference type="InterPro" id="IPR032675">
    <property type="entry name" value="LRR_dom_sf"/>
</dbReference>
<dbReference type="InterPro" id="IPR001611">
    <property type="entry name" value="Leu-rich_rpt"/>
</dbReference>
<dbReference type="EnsemblMetazoa" id="AMAM015867-RA">
    <property type="protein sequence ID" value="AMAM015867-PA"/>
    <property type="gene ID" value="AMAM015867"/>
</dbReference>
<reference evidence="4" key="1">
    <citation type="submission" date="2013-09" db="EMBL/GenBank/DDBJ databases">
        <title>The Genome Sequence of Anopheles maculatus species B.</title>
        <authorList>
            <consortium name="The Broad Institute Genomics Platform"/>
            <person name="Neafsey D.E."/>
            <person name="Besansky N."/>
            <person name="Howell P."/>
            <person name="Walton C."/>
            <person name="Young S.K."/>
            <person name="Zeng Q."/>
            <person name="Gargeya S."/>
            <person name="Fitzgerald M."/>
            <person name="Haas B."/>
            <person name="Abouelleil A."/>
            <person name="Allen A.W."/>
            <person name="Alvarado L."/>
            <person name="Arachchi H.M."/>
            <person name="Berlin A.M."/>
            <person name="Chapman S.B."/>
            <person name="Gainer-Dewar J."/>
            <person name="Goldberg J."/>
            <person name="Griggs A."/>
            <person name="Gujja S."/>
            <person name="Hansen M."/>
            <person name="Howarth C."/>
            <person name="Imamovic A."/>
            <person name="Ireland A."/>
            <person name="Larimer J."/>
            <person name="McCowan C."/>
            <person name="Murphy C."/>
            <person name="Pearson M."/>
            <person name="Poon T.W."/>
            <person name="Priest M."/>
            <person name="Roberts A."/>
            <person name="Saif S."/>
            <person name="Shea T."/>
            <person name="Sisk P."/>
            <person name="Sykes S."/>
            <person name="Wortman J."/>
            <person name="Nusbaum C."/>
            <person name="Birren B."/>
        </authorList>
    </citation>
    <scope>NUCLEOTIDE SEQUENCE [LARGE SCALE GENOMIC DNA]</scope>
    <source>
        <strain evidence="4">maculatus3</strain>
    </source>
</reference>
<proteinExistence type="predicted"/>
<keyword evidence="4" id="KW-1185">Reference proteome</keyword>
<dbReference type="VEuPathDB" id="VectorBase:AMAM015867"/>
<dbReference type="Pfam" id="PF00560">
    <property type="entry name" value="LRR_1"/>
    <property type="match status" value="1"/>
</dbReference>
<dbReference type="PROSITE" id="PS51450">
    <property type="entry name" value="LRR"/>
    <property type="match status" value="1"/>
</dbReference>
<dbReference type="Gene3D" id="3.80.10.10">
    <property type="entry name" value="Ribonuclease Inhibitor"/>
    <property type="match status" value="1"/>
</dbReference>
<evidence type="ECO:0008006" key="5">
    <source>
        <dbReference type="Google" id="ProtNLM"/>
    </source>
</evidence>
<dbReference type="Proteomes" id="UP000075901">
    <property type="component" value="Unassembled WGS sequence"/>
</dbReference>
<evidence type="ECO:0000256" key="1">
    <source>
        <dbReference type="ARBA" id="ARBA00022614"/>
    </source>
</evidence>
<protein>
    <recommendedName>
        <fullName evidence="5">Leucine rich immune protein (Coil-less)</fullName>
    </recommendedName>
</protein>
<keyword evidence="1" id="KW-0433">Leucine-rich repeat</keyword>
<dbReference type="PANTHER" id="PTHR45712:SF22">
    <property type="entry name" value="INSULIN-LIKE GROWTH FACTOR-BINDING PROTEIN COMPLEX ACID LABILE SUBUNIT"/>
    <property type="match status" value="1"/>
</dbReference>
<evidence type="ECO:0000313" key="4">
    <source>
        <dbReference type="Proteomes" id="UP000075901"/>
    </source>
</evidence>
<reference evidence="3" key="2">
    <citation type="submission" date="2020-05" db="UniProtKB">
        <authorList>
            <consortium name="EnsemblMetazoa"/>
        </authorList>
    </citation>
    <scope>IDENTIFICATION</scope>
    <source>
        <strain evidence="3">maculatus3</strain>
    </source>
</reference>
<evidence type="ECO:0000256" key="2">
    <source>
        <dbReference type="ARBA" id="ARBA00022737"/>
    </source>
</evidence>
<dbReference type="SMART" id="SM00369">
    <property type="entry name" value="LRR_TYP"/>
    <property type="match status" value="4"/>
</dbReference>
<sequence length="434" mass="49564">MRINHTTTRQEQHLKRVSEWSGVAATALCLLLISLTPRPTEAFQFVCSEMSCTITRWTPHDEGTFLLTHVPEMTVLLKFVNLKANQFNFEILRNATRIGTTVQIVKSPIQRVLVPASINAIFTKLTRTYLREILFERGNALMEGLSIKESRLKSVPATFLTVVRNIEITHSLIEAVNFNLFSKLQHLEQINLCNNKILYLQIAITSDNDFPNLRDVYLADNLLTTVNLHSFSGMRALQTLDFRRNRVARVDGPLVSDNVKSIELSWNRIETMYCCEWNATNMAWFALNYNALAWLPMCLEVAMPNLAYLGFSSNALENNYVRRVVTMKQLKHLDISHNRLTSVEFSEVSFSLQIINLEHNRITRLSLPSVGAGLKLIVSFNAIEQFDLKSLSPNVTSLEMLHNPIDCSFNKELMRSDEEIQCIRTEATANPIDR</sequence>
<dbReference type="InterPro" id="IPR050333">
    <property type="entry name" value="SLRP"/>
</dbReference>
<dbReference type="InterPro" id="IPR003591">
    <property type="entry name" value="Leu-rich_rpt_typical-subtyp"/>
</dbReference>
<accession>A0A182SYA2</accession>
<dbReference type="AlphaFoldDB" id="A0A182SYA2"/>
<dbReference type="SUPFAM" id="SSF52058">
    <property type="entry name" value="L domain-like"/>
    <property type="match status" value="1"/>
</dbReference>
<evidence type="ECO:0000313" key="3">
    <source>
        <dbReference type="EnsemblMetazoa" id="AMAM015867-PA"/>
    </source>
</evidence>